<organism evidence="3 4">
    <name type="scientific">Herbaspirillum rhizosphaerae</name>
    <dbReference type="NCBI Taxonomy" id="346179"/>
    <lineage>
        <taxon>Bacteria</taxon>
        <taxon>Pseudomonadati</taxon>
        <taxon>Pseudomonadota</taxon>
        <taxon>Betaproteobacteria</taxon>
        <taxon>Burkholderiales</taxon>
        <taxon>Oxalobacteraceae</taxon>
        <taxon>Herbaspirillum</taxon>
    </lineage>
</organism>
<keyword evidence="2" id="KW-0812">Transmembrane</keyword>
<keyword evidence="2" id="KW-1133">Transmembrane helix</keyword>
<keyword evidence="4" id="KW-1185">Reference proteome</keyword>
<protein>
    <submittedName>
        <fullName evidence="3">Uncharacterized protein</fullName>
    </submittedName>
</protein>
<evidence type="ECO:0000313" key="4">
    <source>
        <dbReference type="Proteomes" id="UP001629214"/>
    </source>
</evidence>
<keyword evidence="2" id="KW-0472">Membrane</keyword>
<name>A0ABW8Z3K9_9BURK</name>
<feature type="transmembrane region" description="Helical" evidence="2">
    <location>
        <begin position="100"/>
        <end position="117"/>
    </location>
</feature>
<proteinExistence type="predicted"/>
<accession>A0ABW8Z3K9</accession>
<gene>
    <name evidence="3" type="ORF">PQR63_04370</name>
</gene>
<reference evidence="3 4" key="1">
    <citation type="journal article" date="2024" name="Chem. Sci.">
        <title>Discovery of megapolipeptins by genome mining of a Burkholderiales bacteria collection.</title>
        <authorList>
            <person name="Paulo B.S."/>
            <person name="Recchia M.J.J."/>
            <person name="Lee S."/>
            <person name="Fergusson C.H."/>
            <person name="Romanowski S.B."/>
            <person name="Hernandez A."/>
            <person name="Krull N."/>
            <person name="Liu D.Y."/>
            <person name="Cavanagh H."/>
            <person name="Bos A."/>
            <person name="Gray C.A."/>
            <person name="Murphy B.T."/>
            <person name="Linington R.G."/>
            <person name="Eustaquio A.S."/>
        </authorList>
    </citation>
    <scope>NUCLEOTIDE SEQUENCE [LARGE SCALE GENOMIC DNA]</scope>
    <source>
        <strain evidence="3 4">RL21-008-BIB-B</strain>
    </source>
</reference>
<comment type="caution">
    <text evidence="3">The sequence shown here is derived from an EMBL/GenBank/DDBJ whole genome shotgun (WGS) entry which is preliminary data.</text>
</comment>
<dbReference type="EMBL" id="JAQQFR010000002">
    <property type="protein sequence ID" value="MFL9877601.1"/>
    <property type="molecule type" value="Genomic_DNA"/>
</dbReference>
<evidence type="ECO:0000256" key="2">
    <source>
        <dbReference type="SAM" id="Phobius"/>
    </source>
</evidence>
<evidence type="ECO:0000313" key="3">
    <source>
        <dbReference type="EMBL" id="MFL9877601.1"/>
    </source>
</evidence>
<sequence length="118" mass="13090">MPINWIAALKLIPWSDVVQATPTVVQGAKDLWSRTKRSKAKAVSSDDPEHVEVGSLAHLTQRVEQLESEQLEVSALINTLAEQNARLVAALDNLRTRMKMFYAVCVLLVLGGVALWLR</sequence>
<dbReference type="Proteomes" id="UP001629214">
    <property type="component" value="Unassembled WGS sequence"/>
</dbReference>
<evidence type="ECO:0000256" key="1">
    <source>
        <dbReference type="SAM" id="Coils"/>
    </source>
</evidence>
<dbReference type="RefSeq" id="WP_408165945.1">
    <property type="nucleotide sequence ID" value="NZ_JAQQFR010000002.1"/>
</dbReference>
<keyword evidence="1" id="KW-0175">Coiled coil</keyword>
<feature type="coiled-coil region" evidence="1">
    <location>
        <begin position="63"/>
        <end position="97"/>
    </location>
</feature>